<gene>
    <name evidence="2" type="ORF">PIB30_081521</name>
</gene>
<evidence type="ECO:0000256" key="1">
    <source>
        <dbReference type="SAM" id="MobiDB-lite"/>
    </source>
</evidence>
<accession>A0ABU6ST17</accession>
<reference evidence="2 3" key="1">
    <citation type="journal article" date="2023" name="Plants (Basel)">
        <title>Bridging the Gap: Combining Genomics and Transcriptomics Approaches to Understand Stylosanthes scabra, an Orphan Legume from the Brazilian Caatinga.</title>
        <authorList>
            <person name="Ferreira-Neto J.R.C."/>
            <person name="da Silva M.D."/>
            <person name="Binneck E."/>
            <person name="de Melo N.F."/>
            <person name="da Silva R.H."/>
            <person name="de Melo A.L.T.M."/>
            <person name="Pandolfi V."/>
            <person name="Bustamante F.O."/>
            <person name="Brasileiro-Vidal A.C."/>
            <person name="Benko-Iseppon A.M."/>
        </authorList>
    </citation>
    <scope>NUCLEOTIDE SEQUENCE [LARGE SCALE GENOMIC DNA]</scope>
    <source>
        <tissue evidence="2">Leaves</tissue>
    </source>
</reference>
<name>A0ABU6ST17_9FABA</name>
<organism evidence="2 3">
    <name type="scientific">Stylosanthes scabra</name>
    <dbReference type="NCBI Taxonomy" id="79078"/>
    <lineage>
        <taxon>Eukaryota</taxon>
        <taxon>Viridiplantae</taxon>
        <taxon>Streptophyta</taxon>
        <taxon>Embryophyta</taxon>
        <taxon>Tracheophyta</taxon>
        <taxon>Spermatophyta</taxon>
        <taxon>Magnoliopsida</taxon>
        <taxon>eudicotyledons</taxon>
        <taxon>Gunneridae</taxon>
        <taxon>Pentapetalae</taxon>
        <taxon>rosids</taxon>
        <taxon>fabids</taxon>
        <taxon>Fabales</taxon>
        <taxon>Fabaceae</taxon>
        <taxon>Papilionoideae</taxon>
        <taxon>50 kb inversion clade</taxon>
        <taxon>dalbergioids sensu lato</taxon>
        <taxon>Dalbergieae</taxon>
        <taxon>Pterocarpus clade</taxon>
        <taxon>Stylosanthes</taxon>
    </lineage>
</organism>
<dbReference type="Proteomes" id="UP001341840">
    <property type="component" value="Unassembled WGS sequence"/>
</dbReference>
<protein>
    <submittedName>
        <fullName evidence="2">Uncharacterized protein</fullName>
    </submittedName>
</protein>
<evidence type="ECO:0000313" key="2">
    <source>
        <dbReference type="EMBL" id="MED6139181.1"/>
    </source>
</evidence>
<feature type="non-terminal residue" evidence="2">
    <location>
        <position position="1"/>
    </location>
</feature>
<feature type="region of interest" description="Disordered" evidence="1">
    <location>
        <begin position="1"/>
        <end position="67"/>
    </location>
</feature>
<proteinExistence type="predicted"/>
<keyword evidence="3" id="KW-1185">Reference proteome</keyword>
<comment type="caution">
    <text evidence="2">The sequence shown here is derived from an EMBL/GenBank/DDBJ whole genome shotgun (WGS) entry which is preliminary data.</text>
</comment>
<feature type="compositionally biased region" description="Acidic residues" evidence="1">
    <location>
        <begin position="48"/>
        <end position="67"/>
    </location>
</feature>
<sequence>RSKKKLRNKEIHEADHAAQNGNREVPVANKSNVNMVKGPDFIYHNFSDEDEEDSSEEEDSDAESEFE</sequence>
<evidence type="ECO:0000313" key="3">
    <source>
        <dbReference type="Proteomes" id="UP001341840"/>
    </source>
</evidence>
<dbReference type="EMBL" id="JASCZI010061638">
    <property type="protein sequence ID" value="MED6139181.1"/>
    <property type="molecule type" value="Genomic_DNA"/>
</dbReference>